<dbReference type="GO" id="GO:0005739">
    <property type="term" value="C:mitochondrion"/>
    <property type="evidence" value="ECO:0007669"/>
    <property type="project" value="InterPro"/>
</dbReference>
<proteinExistence type="predicted"/>
<feature type="domain" description="Small ribosomal subunit protein mS23 conserved" evidence="1">
    <location>
        <begin position="2"/>
        <end position="86"/>
    </location>
</feature>
<reference evidence="2" key="1">
    <citation type="journal article" date="2010" name="Science">
        <title>Plasticity of animal genome architecture unmasked by rapid evolution of a pelagic tunicate.</title>
        <authorList>
            <person name="Denoeud F."/>
            <person name="Henriet S."/>
            <person name="Mungpakdee S."/>
            <person name="Aury J.M."/>
            <person name="Da Silva C."/>
            <person name="Brinkmann H."/>
            <person name="Mikhaleva J."/>
            <person name="Olsen L.C."/>
            <person name="Jubin C."/>
            <person name="Canestro C."/>
            <person name="Bouquet J.M."/>
            <person name="Danks G."/>
            <person name="Poulain J."/>
            <person name="Campsteijn C."/>
            <person name="Adamski M."/>
            <person name="Cross I."/>
            <person name="Yadetie F."/>
            <person name="Muffato M."/>
            <person name="Louis A."/>
            <person name="Butcher S."/>
            <person name="Tsagkogeorga G."/>
            <person name="Konrad A."/>
            <person name="Singh S."/>
            <person name="Jensen M.F."/>
            <person name="Cong E.H."/>
            <person name="Eikeseth-Otteraa H."/>
            <person name="Noel B."/>
            <person name="Anthouard V."/>
            <person name="Porcel B.M."/>
            <person name="Kachouri-Lafond R."/>
            <person name="Nishino A."/>
            <person name="Ugolini M."/>
            <person name="Chourrout P."/>
            <person name="Nishida H."/>
            <person name="Aasland R."/>
            <person name="Huzurbazar S."/>
            <person name="Westhof E."/>
            <person name="Delsuc F."/>
            <person name="Lehrach H."/>
            <person name="Reinhardt R."/>
            <person name="Weissenbach J."/>
            <person name="Roy S.W."/>
            <person name="Artiguenave F."/>
            <person name="Postlethwait J.H."/>
            <person name="Manak J.R."/>
            <person name="Thompson E.M."/>
            <person name="Jaillon O."/>
            <person name="Du Pasquier L."/>
            <person name="Boudinot P."/>
            <person name="Liberles D.A."/>
            <person name="Volff J.N."/>
            <person name="Philippe H."/>
            <person name="Lenhard B."/>
            <person name="Roest Crollius H."/>
            <person name="Wincker P."/>
            <person name="Chourrout D."/>
        </authorList>
    </citation>
    <scope>NUCLEOTIDE SEQUENCE [LARGE SCALE GENOMIC DNA]</scope>
</reference>
<name>E4YCX0_OIKDI</name>
<sequence>MSRLWRYGSPYTRVRDYIQNKFIAEENRPIWFDVWTVHPPFREPVLKEKLPINDYFIRNRSIREPKDLNYLADKSRAAFRTSYTDSIISLDPDIAKVELPLSEKIARRVATLTPFAQEYKFDAYKAALVEAGIESDDFYRHEFLDNMADGELSTAEKTRLDRRKQQSEMELSMLQSMMESASMQNYSIPDLDESISNERASQIKSEAEADDLEALLNDLLDGK</sequence>
<protein>
    <recommendedName>
        <fullName evidence="1">Small ribosomal subunit protein mS23 conserved domain-containing protein</fullName>
    </recommendedName>
</protein>
<dbReference type="GO" id="GO:0006412">
    <property type="term" value="P:translation"/>
    <property type="evidence" value="ECO:0007669"/>
    <property type="project" value="InterPro"/>
</dbReference>
<dbReference type="PANTHER" id="PTHR15925">
    <property type="entry name" value="MITOCHONDRIAL RIBOSOMAL PROTEIN S23"/>
    <property type="match status" value="1"/>
</dbReference>
<evidence type="ECO:0000313" key="2">
    <source>
        <dbReference type="EMBL" id="CBY33387.1"/>
    </source>
</evidence>
<dbReference type="AlphaFoldDB" id="E4YCX0"/>
<dbReference type="InterPro" id="IPR023611">
    <property type="entry name" value="mS23_dom_met"/>
</dbReference>
<evidence type="ECO:0000259" key="1">
    <source>
        <dbReference type="Pfam" id="PF10484"/>
    </source>
</evidence>
<dbReference type="GO" id="GO:0003735">
    <property type="term" value="F:structural constituent of ribosome"/>
    <property type="evidence" value="ECO:0007669"/>
    <property type="project" value="InterPro"/>
</dbReference>
<dbReference type="InterPro" id="IPR019520">
    <property type="entry name" value="Ribosomal_mS23_met"/>
</dbReference>
<dbReference type="Pfam" id="PF10484">
    <property type="entry name" value="MRP-S23"/>
    <property type="match status" value="1"/>
</dbReference>
<dbReference type="GO" id="GO:0005840">
    <property type="term" value="C:ribosome"/>
    <property type="evidence" value="ECO:0007669"/>
    <property type="project" value="InterPro"/>
</dbReference>
<dbReference type="EMBL" id="FN654413">
    <property type="protein sequence ID" value="CBY33387.1"/>
    <property type="molecule type" value="Genomic_DNA"/>
</dbReference>
<organism evidence="2">
    <name type="scientific">Oikopleura dioica</name>
    <name type="common">Tunicate</name>
    <dbReference type="NCBI Taxonomy" id="34765"/>
    <lineage>
        <taxon>Eukaryota</taxon>
        <taxon>Metazoa</taxon>
        <taxon>Chordata</taxon>
        <taxon>Tunicata</taxon>
        <taxon>Appendicularia</taxon>
        <taxon>Copelata</taxon>
        <taxon>Oikopleuridae</taxon>
        <taxon>Oikopleura</taxon>
    </lineage>
</organism>
<dbReference type="Proteomes" id="UP000011014">
    <property type="component" value="Unassembled WGS sequence"/>
</dbReference>
<gene>
    <name evidence="2" type="ORF">GSOID_T00021292001</name>
</gene>
<accession>E4YCX0</accession>
<dbReference type="PANTHER" id="PTHR15925:SF2">
    <property type="entry name" value="SMALL RIBOSOMAL SUBUNIT PROTEIN MS23"/>
    <property type="match status" value="1"/>
</dbReference>